<gene>
    <name evidence="3" type="ORF">Tco_0678334</name>
</gene>
<sequence length="381" mass="43799">MADEESSSVQSVISNDDLLTEILVRLPALSLVLFKSVSKHWFSLIKQAANLTFRRNIDPPSGLFINKYTSYNKDEGSFNCEFVPLDIRIPLLATNNFSFCPEFQNECRAAVILDSCNGLLLCRTLSGKLYVCNPSISNMFKVLPQPDNVTWYPNNQFRDRLKMAFDPTKSSHYKLIYVESVVHDPHASNGIRVQIHTFSSETGNWSLCGHRFCQHCFITFKFGVYWNDAIYWSTGVEVFKLDIMNEHPVLTTLPTPRLTIDERLRPTNFLFESHGCLLLVGAHVVPSRHYTIYEKRNVYSEWSVKYTVNLDDIIPDMFSRHENIFCIVLGEREEDSFLVWQLGRKVVQHKIVSKTVNTISDLGPNDYLHGCFQFIPSFANV</sequence>
<dbReference type="InterPro" id="IPR006527">
    <property type="entry name" value="F-box-assoc_dom_typ1"/>
</dbReference>
<dbReference type="Proteomes" id="UP001151760">
    <property type="component" value="Unassembled WGS sequence"/>
</dbReference>
<dbReference type="PANTHER" id="PTHR35546">
    <property type="entry name" value="F-BOX PROTEIN INTERACTION DOMAIN PROTEIN-RELATED"/>
    <property type="match status" value="1"/>
</dbReference>
<proteinExistence type="predicted"/>
<dbReference type="EMBL" id="BQNB010009455">
    <property type="protein sequence ID" value="GJS63770.1"/>
    <property type="molecule type" value="Genomic_DNA"/>
</dbReference>
<reference evidence="3" key="2">
    <citation type="submission" date="2022-01" db="EMBL/GenBank/DDBJ databases">
        <authorList>
            <person name="Yamashiro T."/>
            <person name="Shiraishi A."/>
            <person name="Satake H."/>
            <person name="Nakayama K."/>
        </authorList>
    </citation>
    <scope>NUCLEOTIDE SEQUENCE</scope>
</reference>
<dbReference type="InterPro" id="IPR001810">
    <property type="entry name" value="F-box_dom"/>
</dbReference>
<keyword evidence="4" id="KW-1185">Reference proteome</keyword>
<organism evidence="3 4">
    <name type="scientific">Tanacetum coccineum</name>
    <dbReference type="NCBI Taxonomy" id="301880"/>
    <lineage>
        <taxon>Eukaryota</taxon>
        <taxon>Viridiplantae</taxon>
        <taxon>Streptophyta</taxon>
        <taxon>Embryophyta</taxon>
        <taxon>Tracheophyta</taxon>
        <taxon>Spermatophyta</taxon>
        <taxon>Magnoliopsida</taxon>
        <taxon>eudicotyledons</taxon>
        <taxon>Gunneridae</taxon>
        <taxon>Pentapetalae</taxon>
        <taxon>asterids</taxon>
        <taxon>campanulids</taxon>
        <taxon>Asterales</taxon>
        <taxon>Asteraceae</taxon>
        <taxon>Asteroideae</taxon>
        <taxon>Anthemideae</taxon>
        <taxon>Anthemidinae</taxon>
        <taxon>Tanacetum</taxon>
    </lineage>
</organism>
<name>A0ABQ4XFE8_9ASTR</name>
<comment type="caution">
    <text evidence="3">The sequence shown here is derived from an EMBL/GenBank/DDBJ whole genome shotgun (WGS) entry which is preliminary data.</text>
</comment>
<dbReference type="Pfam" id="PF00646">
    <property type="entry name" value="F-box"/>
    <property type="match status" value="1"/>
</dbReference>
<dbReference type="Pfam" id="PF07734">
    <property type="entry name" value="FBA_1"/>
    <property type="match status" value="1"/>
</dbReference>
<dbReference type="InterPro" id="IPR036047">
    <property type="entry name" value="F-box-like_dom_sf"/>
</dbReference>
<dbReference type="SUPFAM" id="SSF81383">
    <property type="entry name" value="F-box domain"/>
    <property type="match status" value="1"/>
</dbReference>
<evidence type="ECO:0000259" key="2">
    <source>
        <dbReference type="Pfam" id="PF07734"/>
    </source>
</evidence>
<reference evidence="3" key="1">
    <citation type="journal article" date="2022" name="Int. J. Mol. Sci.">
        <title>Draft Genome of Tanacetum Coccineum: Genomic Comparison of Closely Related Tanacetum-Family Plants.</title>
        <authorList>
            <person name="Yamashiro T."/>
            <person name="Shiraishi A."/>
            <person name="Nakayama K."/>
            <person name="Satake H."/>
        </authorList>
    </citation>
    <scope>NUCLEOTIDE SEQUENCE</scope>
</reference>
<dbReference type="InterPro" id="IPR055290">
    <property type="entry name" value="At3g26010-like"/>
</dbReference>
<protein>
    <submittedName>
        <fullName evidence="3">AT-hook motif nuclear-localized protein 28-like protein</fullName>
    </submittedName>
</protein>
<feature type="domain" description="F-box" evidence="1">
    <location>
        <begin position="16"/>
        <end position="46"/>
    </location>
</feature>
<feature type="domain" description="F-box associated beta-propeller type 1" evidence="2">
    <location>
        <begin position="112"/>
        <end position="234"/>
    </location>
</feature>
<evidence type="ECO:0000313" key="3">
    <source>
        <dbReference type="EMBL" id="GJS63770.1"/>
    </source>
</evidence>
<accession>A0ABQ4XFE8</accession>
<evidence type="ECO:0000313" key="4">
    <source>
        <dbReference type="Proteomes" id="UP001151760"/>
    </source>
</evidence>
<evidence type="ECO:0000259" key="1">
    <source>
        <dbReference type="Pfam" id="PF00646"/>
    </source>
</evidence>
<dbReference type="PANTHER" id="PTHR35546:SF130">
    <property type="entry name" value="EXPRESSED PROTEIN"/>
    <property type="match status" value="1"/>
</dbReference>